<sequence>MCKDVFNSRVAVADLTEKSGVSDRILVVQSPVSERGRENRPKGIFTIAVKKVELMVESGSLYTLIPKSLWIELWHEVSLLPKDINPRGYQGVEIDVLGYFIYHIEFGHRCVKGKIYVAESGPPVLGWEHQFDLHFIIDPYSNIKILMVEDECLEKILEDAKAVFDKKLGELKNYVHKSLLKKDAVPMKHKVRRVPLVVRDEVKKMLQDMMD</sequence>
<dbReference type="InterPro" id="IPR021109">
    <property type="entry name" value="Peptidase_aspartic_dom_sf"/>
</dbReference>
<evidence type="ECO:0000313" key="2">
    <source>
        <dbReference type="Proteomes" id="UP001066276"/>
    </source>
</evidence>
<name>A0AAV7PPL9_PLEWA</name>
<dbReference type="InterPro" id="IPR050951">
    <property type="entry name" value="Retrovirus_Pol_polyprotein"/>
</dbReference>
<protein>
    <submittedName>
        <fullName evidence="1">Uncharacterized protein</fullName>
    </submittedName>
</protein>
<organism evidence="1 2">
    <name type="scientific">Pleurodeles waltl</name>
    <name type="common">Iberian ribbed newt</name>
    <dbReference type="NCBI Taxonomy" id="8319"/>
    <lineage>
        <taxon>Eukaryota</taxon>
        <taxon>Metazoa</taxon>
        <taxon>Chordata</taxon>
        <taxon>Craniata</taxon>
        <taxon>Vertebrata</taxon>
        <taxon>Euteleostomi</taxon>
        <taxon>Amphibia</taxon>
        <taxon>Batrachia</taxon>
        <taxon>Caudata</taxon>
        <taxon>Salamandroidea</taxon>
        <taxon>Salamandridae</taxon>
        <taxon>Pleurodelinae</taxon>
        <taxon>Pleurodeles</taxon>
    </lineage>
</organism>
<dbReference type="AlphaFoldDB" id="A0AAV7PPL9"/>
<proteinExistence type="predicted"/>
<reference evidence="1" key="1">
    <citation type="journal article" date="2022" name="bioRxiv">
        <title>Sequencing and chromosome-scale assembly of the giantPleurodeles waltlgenome.</title>
        <authorList>
            <person name="Brown T."/>
            <person name="Elewa A."/>
            <person name="Iarovenko S."/>
            <person name="Subramanian E."/>
            <person name="Araus A.J."/>
            <person name="Petzold A."/>
            <person name="Susuki M."/>
            <person name="Suzuki K.-i.T."/>
            <person name="Hayashi T."/>
            <person name="Toyoda A."/>
            <person name="Oliveira C."/>
            <person name="Osipova E."/>
            <person name="Leigh N.D."/>
            <person name="Simon A."/>
            <person name="Yun M.H."/>
        </authorList>
    </citation>
    <scope>NUCLEOTIDE SEQUENCE</scope>
    <source>
        <strain evidence="1">20211129_DDA</strain>
        <tissue evidence="1">Liver</tissue>
    </source>
</reference>
<keyword evidence="2" id="KW-1185">Reference proteome</keyword>
<dbReference type="EMBL" id="JANPWB010000011">
    <property type="protein sequence ID" value="KAJ1129809.1"/>
    <property type="molecule type" value="Genomic_DNA"/>
</dbReference>
<evidence type="ECO:0000313" key="1">
    <source>
        <dbReference type="EMBL" id="KAJ1129809.1"/>
    </source>
</evidence>
<dbReference type="PANTHER" id="PTHR37984">
    <property type="entry name" value="PROTEIN CBG26694"/>
    <property type="match status" value="1"/>
</dbReference>
<dbReference type="SUPFAM" id="SSF50630">
    <property type="entry name" value="Acid proteases"/>
    <property type="match status" value="1"/>
</dbReference>
<gene>
    <name evidence="1" type="ORF">NDU88_008174</name>
</gene>
<comment type="caution">
    <text evidence="1">The sequence shown here is derived from an EMBL/GenBank/DDBJ whole genome shotgun (WGS) entry which is preliminary data.</text>
</comment>
<dbReference type="PANTHER" id="PTHR37984:SF9">
    <property type="entry name" value="INTEGRASE CATALYTIC DOMAIN-CONTAINING PROTEIN"/>
    <property type="match status" value="1"/>
</dbReference>
<dbReference type="Proteomes" id="UP001066276">
    <property type="component" value="Chromosome 7"/>
</dbReference>
<accession>A0AAV7PPL9</accession>